<comment type="caution">
    <text evidence="3">The sequence shown here is derived from an EMBL/GenBank/DDBJ whole genome shotgun (WGS) entry which is preliminary data.</text>
</comment>
<name>A0A0D1BUR4_CLOBO</name>
<dbReference type="AlphaFoldDB" id="A0A0D1BUR4"/>
<reference evidence="3 4" key="1">
    <citation type="submission" date="2014-06" db="EMBL/GenBank/DDBJ databases">
        <title>Genome characterization of distinct group I Clostridium botulinum lineages.</title>
        <authorList>
            <person name="Giordani F."/>
            <person name="Anselmo A."/>
            <person name="Fillo S."/>
            <person name="Palozzi A.M."/>
            <person name="Fortunato A."/>
            <person name="Gentile B."/>
            <person name="Ciammaruconi A."/>
            <person name="Anniballi F."/>
            <person name="De Medici D."/>
            <person name="Lista F."/>
        </authorList>
    </citation>
    <scope>NUCLEOTIDE SEQUENCE [LARGE SCALE GENOMIC DNA]</scope>
    <source>
        <strain evidence="3 4">B2 450</strain>
    </source>
</reference>
<dbReference type="InterPro" id="IPR040285">
    <property type="entry name" value="ProX/PRXD1"/>
</dbReference>
<keyword evidence="3" id="KW-0030">Aminoacyl-tRNA synthetase</keyword>
<dbReference type="GO" id="GO:0002161">
    <property type="term" value="F:aminoacyl-tRNA deacylase activity"/>
    <property type="evidence" value="ECO:0007669"/>
    <property type="project" value="InterPro"/>
</dbReference>
<dbReference type="CDD" id="cd04335">
    <property type="entry name" value="PrdX_deacylase"/>
    <property type="match status" value="1"/>
</dbReference>
<gene>
    <name evidence="3" type="ORF">N495_07885</name>
</gene>
<evidence type="ECO:0000313" key="4">
    <source>
        <dbReference type="Proteomes" id="UP000032250"/>
    </source>
</evidence>
<dbReference type="RefSeq" id="WP_003486470.1">
    <property type="nucleotide sequence ID" value="NZ_JXSU01000007.1"/>
</dbReference>
<dbReference type="HOGENOM" id="CLU_104635_0_0_9"/>
<dbReference type="PANTHER" id="PTHR31423:SF3">
    <property type="entry name" value="PROLYL-TRNA SYNTHETASE ASSOCIATED DOMAIN-CONTAINING PROTEIN 1-RELATED"/>
    <property type="match status" value="1"/>
</dbReference>
<evidence type="ECO:0000259" key="2">
    <source>
        <dbReference type="Pfam" id="PF04073"/>
    </source>
</evidence>
<dbReference type="PATRIC" id="fig|1379739.3.peg.1922"/>
<proteinExistence type="inferred from homology"/>
<dbReference type="InterPro" id="IPR007214">
    <property type="entry name" value="YbaK/aa-tRNA-synth-assoc-dom"/>
</dbReference>
<evidence type="ECO:0000313" key="3">
    <source>
        <dbReference type="EMBL" id="KIS23517.1"/>
    </source>
</evidence>
<comment type="similarity">
    <text evidence="1">Belongs to the PRORSD1 family.</text>
</comment>
<dbReference type="PANTHER" id="PTHR31423">
    <property type="entry name" value="YBAK DOMAIN-CONTAINING PROTEIN"/>
    <property type="match status" value="1"/>
</dbReference>
<dbReference type="GO" id="GO:0004812">
    <property type="term" value="F:aminoacyl-tRNA ligase activity"/>
    <property type="evidence" value="ECO:0007669"/>
    <property type="project" value="UniProtKB-KW"/>
</dbReference>
<dbReference type="InterPro" id="IPR036754">
    <property type="entry name" value="YbaK/aa-tRNA-synt-asso_dom_sf"/>
</dbReference>
<dbReference type="FunFam" id="3.90.960.10:FF:000005">
    <property type="entry name" value="Putative prolyl-tRNA synthetase"/>
    <property type="match status" value="1"/>
</dbReference>
<dbReference type="Gene3D" id="3.90.960.10">
    <property type="entry name" value="YbaK/aminoacyl-tRNA synthetase-associated domain"/>
    <property type="match status" value="1"/>
</dbReference>
<accession>A0A0D1BUR4</accession>
<protein>
    <submittedName>
        <fullName evidence="3">Prolyl-tRNA synthetase</fullName>
    </submittedName>
</protein>
<evidence type="ECO:0000256" key="1">
    <source>
        <dbReference type="ARBA" id="ARBA00010201"/>
    </source>
</evidence>
<dbReference type="Pfam" id="PF04073">
    <property type="entry name" value="tRNA_edit"/>
    <property type="match status" value="1"/>
</dbReference>
<dbReference type="EMBL" id="JXSU01000007">
    <property type="protein sequence ID" value="KIS23517.1"/>
    <property type="molecule type" value="Genomic_DNA"/>
</dbReference>
<dbReference type="SUPFAM" id="SSF55826">
    <property type="entry name" value="YbaK/ProRS associated domain"/>
    <property type="match status" value="1"/>
</dbReference>
<sequence>MNKGKEKIYNILDELNIKYIKHEHEAVYTIKEVNNLQLDIEGQHCKNLFLRNRKGNIHYLLILCDEKMADLKALAKEIGSTPLSMASEERLYKHLGLTPGSVTPFGLMNNSDKKVKVLLDKDLKHDGKINFHPNTNTATLTIDYEDFYKFLQWTGNEIKEVNI</sequence>
<dbReference type="Proteomes" id="UP000032250">
    <property type="component" value="Unassembled WGS sequence"/>
</dbReference>
<dbReference type="OrthoDB" id="9798587at2"/>
<keyword evidence="3" id="KW-0436">Ligase</keyword>
<feature type="domain" description="YbaK/aminoacyl-tRNA synthetase-associated" evidence="2">
    <location>
        <begin position="24"/>
        <end position="150"/>
    </location>
</feature>
<organism evidence="3 4">
    <name type="scientific">Clostridium botulinum B2 450</name>
    <dbReference type="NCBI Taxonomy" id="1379739"/>
    <lineage>
        <taxon>Bacteria</taxon>
        <taxon>Bacillati</taxon>
        <taxon>Bacillota</taxon>
        <taxon>Clostridia</taxon>
        <taxon>Eubacteriales</taxon>
        <taxon>Clostridiaceae</taxon>
        <taxon>Clostridium</taxon>
    </lineage>
</organism>